<protein>
    <submittedName>
        <fullName evidence="2">Uncharacterized protein</fullName>
    </submittedName>
</protein>
<dbReference type="AlphaFoldDB" id="A0A8H7MY47"/>
<evidence type="ECO:0000313" key="2">
    <source>
        <dbReference type="EMBL" id="KAF9742542.1"/>
    </source>
</evidence>
<gene>
    <name evidence="2" type="ORF">IM811_009195</name>
</gene>
<proteinExistence type="predicted"/>
<organism evidence="2 3">
    <name type="scientific">Bionectria ochroleuca</name>
    <name type="common">Gliocladium roseum</name>
    <dbReference type="NCBI Taxonomy" id="29856"/>
    <lineage>
        <taxon>Eukaryota</taxon>
        <taxon>Fungi</taxon>
        <taxon>Dikarya</taxon>
        <taxon>Ascomycota</taxon>
        <taxon>Pezizomycotina</taxon>
        <taxon>Sordariomycetes</taxon>
        <taxon>Hypocreomycetidae</taxon>
        <taxon>Hypocreales</taxon>
        <taxon>Bionectriaceae</taxon>
        <taxon>Clonostachys</taxon>
    </lineage>
</organism>
<dbReference type="EMBL" id="JADCTT010000020">
    <property type="protein sequence ID" value="KAF9742542.1"/>
    <property type="molecule type" value="Genomic_DNA"/>
</dbReference>
<feature type="region of interest" description="Disordered" evidence="1">
    <location>
        <begin position="74"/>
        <end position="102"/>
    </location>
</feature>
<dbReference type="Proteomes" id="UP000616885">
    <property type="component" value="Unassembled WGS sequence"/>
</dbReference>
<reference evidence="2" key="1">
    <citation type="submission" date="2020-10" db="EMBL/GenBank/DDBJ databases">
        <title>High-Quality Genome Resource of Clonostachys rosea strain S41 by Oxford Nanopore Long-Read Sequencing.</title>
        <authorList>
            <person name="Wang H."/>
        </authorList>
    </citation>
    <scope>NUCLEOTIDE SEQUENCE</scope>
    <source>
        <strain evidence="2">S41</strain>
    </source>
</reference>
<evidence type="ECO:0000256" key="1">
    <source>
        <dbReference type="SAM" id="MobiDB-lite"/>
    </source>
</evidence>
<accession>A0A8H7MY47</accession>
<comment type="caution">
    <text evidence="2">The sequence shown here is derived from an EMBL/GenBank/DDBJ whole genome shotgun (WGS) entry which is preliminary data.</text>
</comment>
<feature type="region of interest" description="Disordered" evidence="1">
    <location>
        <begin position="1"/>
        <end position="31"/>
    </location>
</feature>
<evidence type="ECO:0000313" key="3">
    <source>
        <dbReference type="Proteomes" id="UP000616885"/>
    </source>
</evidence>
<sequence length="102" mass="11079">MRGSVGLEALKKKNRTRGPCPTAELGRRSFSPIPAYPEDLLHVGEKCNTTSNIIHKYHLRFGDLAGSLASYEAAHPTRASGKEAPQQPTPRAPSLGRSPPIY</sequence>
<name>A0A8H7MY47_BIOOC</name>